<feature type="domain" description="EF-hand" evidence="2">
    <location>
        <begin position="48"/>
        <end position="78"/>
    </location>
</feature>
<evidence type="ECO:0000313" key="3">
    <source>
        <dbReference type="EMBL" id="CAE7486816.1"/>
    </source>
</evidence>
<name>A0A812SJN5_9DINO</name>
<comment type="caution">
    <text evidence="3">The sequence shown here is derived from an EMBL/GenBank/DDBJ whole genome shotgun (WGS) entry which is preliminary data.</text>
</comment>
<evidence type="ECO:0000256" key="1">
    <source>
        <dbReference type="ARBA" id="ARBA00022837"/>
    </source>
</evidence>
<dbReference type="OrthoDB" id="26525at2759"/>
<dbReference type="SUPFAM" id="SSF47473">
    <property type="entry name" value="EF-hand"/>
    <property type="match status" value="1"/>
</dbReference>
<dbReference type="GO" id="GO:0005509">
    <property type="term" value="F:calcium ion binding"/>
    <property type="evidence" value="ECO:0007669"/>
    <property type="project" value="InterPro"/>
</dbReference>
<evidence type="ECO:0000313" key="4">
    <source>
        <dbReference type="Proteomes" id="UP000604046"/>
    </source>
</evidence>
<reference evidence="3" key="1">
    <citation type="submission" date="2021-02" db="EMBL/GenBank/DDBJ databases">
        <authorList>
            <person name="Dougan E. K."/>
            <person name="Rhodes N."/>
            <person name="Thang M."/>
            <person name="Chan C."/>
        </authorList>
    </citation>
    <scope>NUCLEOTIDE SEQUENCE</scope>
</reference>
<gene>
    <name evidence="3" type="primary">CPK14</name>
    <name evidence="3" type="ORF">SNAT2548_LOCUS27306</name>
</gene>
<evidence type="ECO:0000259" key="2">
    <source>
        <dbReference type="PROSITE" id="PS50222"/>
    </source>
</evidence>
<accession>A0A812SJN5</accession>
<dbReference type="PROSITE" id="PS50222">
    <property type="entry name" value="EF_HAND_2"/>
    <property type="match status" value="1"/>
</dbReference>
<proteinExistence type="predicted"/>
<dbReference type="AlphaFoldDB" id="A0A812SJN5"/>
<organism evidence="3 4">
    <name type="scientific">Symbiodinium natans</name>
    <dbReference type="NCBI Taxonomy" id="878477"/>
    <lineage>
        <taxon>Eukaryota</taxon>
        <taxon>Sar</taxon>
        <taxon>Alveolata</taxon>
        <taxon>Dinophyceae</taxon>
        <taxon>Suessiales</taxon>
        <taxon>Symbiodiniaceae</taxon>
        <taxon>Symbiodinium</taxon>
    </lineage>
</organism>
<dbReference type="InterPro" id="IPR011992">
    <property type="entry name" value="EF-hand-dom_pair"/>
</dbReference>
<dbReference type="EMBL" id="CAJNDS010002462">
    <property type="protein sequence ID" value="CAE7486816.1"/>
    <property type="molecule type" value="Genomic_DNA"/>
</dbReference>
<dbReference type="InterPro" id="IPR002048">
    <property type="entry name" value="EF_hand_dom"/>
</dbReference>
<dbReference type="Gene3D" id="1.10.238.10">
    <property type="entry name" value="EF-hand"/>
    <property type="match status" value="1"/>
</dbReference>
<dbReference type="InterPro" id="IPR018247">
    <property type="entry name" value="EF_Hand_1_Ca_BS"/>
</dbReference>
<dbReference type="Proteomes" id="UP000604046">
    <property type="component" value="Unassembled WGS sequence"/>
</dbReference>
<dbReference type="CDD" id="cd00051">
    <property type="entry name" value="EFh"/>
    <property type="match status" value="1"/>
</dbReference>
<dbReference type="Pfam" id="PF13499">
    <property type="entry name" value="EF-hand_7"/>
    <property type="match status" value="1"/>
</dbReference>
<keyword evidence="4" id="KW-1185">Reference proteome</keyword>
<sequence>MAALHCERRRLSPCHKCPRNGDGHISKDNGVATITTEELLEAVQGKGVTMDEVSQALDGIDCDHDGEINYAEFVKMLR</sequence>
<keyword evidence="1" id="KW-0106">Calcium</keyword>
<dbReference type="PROSITE" id="PS00018">
    <property type="entry name" value="EF_HAND_1"/>
    <property type="match status" value="1"/>
</dbReference>
<protein>
    <submittedName>
        <fullName evidence="3">CPK14 protein</fullName>
    </submittedName>
</protein>